<evidence type="ECO:0000313" key="1">
    <source>
        <dbReference type="EMBL" id="GAH57912.1"/>
    </source>
</evidence>
<dbReference type="EMBL" id="BARU01017230">
    <property type="protein sequence ID" value="GAH57912.1"/>
    <property type="molecule type" value="Genomic_DNA"/>
</dbReference>
<accession>X1GL47</accession>
<reference evidence="1" key="1">
    <citation type="journal article" date="2014" name="Front. Microbiol.">
        <title>High frequency of phylogenetically diverse reductive dehalogenase-homologous genes in deep subseafloor sedimentary metagenomes.</title>
        <authorList>
            <person name="Kawai M."/>
            <person name="Futagami T."/>
            <person name="Toyoda A."/>
            <person name="Takaki Y."/>
            <person name="Nishi S."/>
            <person name="Hori S."/>
            <person name="Arai W."/>
            <person name="Tsubouchi T."/>
            <person name="Morono Y."/>
            <person name="Uchiyama I."/>
            <person name="Ito T."/>
            <person name="Fujiyama A."/>
            <person name="Inagaki F."/>
            <person name="Takami H."/>
        </authorList>
    </citation>
    <scope>NUCLEOTIDE SEQUENCE</scope>
    <source>
        <strain evidence="1">Expedition CK06-06</strain>
    </source>
</reference>
<protein>
    <submittedName>
        <fullName evidence="1">Uncharacterized protein</fullName>
    </submittedName>
</protein>
<proteinExistence type="predicted"/>
<comment type="caution">
    <text evidence="1">The sequence shown here is derived from an EMBL/GenBank/DDBJ whole genome shotgun (WGS) entry which is preliminary data.</text>
</comment>
<gene>
    <name evidence="1" type="ORF">S03H2_28599</name>
</gene>
<organism evidence="1">
    <name type="scientific">marine sediment metagenome</name>
    <dbReference type="NCBI Taxonomy" id="412755"/>
    <lineage>
        <taxon>unclassified sequences</taxon>
        <taxon>metagenomes</taxon>
        <taxon>ecological metagenomes</taxon>
    </lineage>
</organism>
<sequence length="48" mass="5260">MFEVDNGANVLGIDIGTNTLAAITVYDPLHRKVLTHVLDYMLQFAVGI</sequence>
<name>X1GL47_9ZZZZ</name>
<dbReference type="AlphaFoldDB" id="X1GL47"/>